<dbReference type="InterPro" id="IPR045082">
    <property type="entry name" value="ATP_syn_F0_a_bact/chloroplast"/>
</dbReference>
<proteinExistence type="inferred from homology"/>
<comment type="similarity">
    <text evidence="2 11 12">Belongs to the ATPase A chain family.</text>
</comment>
<sequence>MPRFSMLAIVPLAAEPIGEFLNIPVTNSMLNAWIAVLFFVGVAFVVSRRISMVPKGFYNLIEAVIEFALSEIQKVTEDRPRAKKFLPLVGTIFLFVLVSNWMGLVPGVGSIGIYELIHGEVELVPLFRPATSDLNMTLAIAVFSIFYTHLTGILSVGSLAHFSKFFNIRGIFLSLKKGPIAILVACIEFFVGLIEIVGEFAKTLSLALRLFGNIFAGEVLIGVMMGMLAFFLPIPFIFLEVLVGIIQATVFAMLVLAFLVMATTEHAHDEEHAEETHEMHETPDAHHAPVLTEAMR</sequence>
<dbReference type="Pfam" id="PF00119">
    <property type="entry name" value="ATP-synt_A"/>
    <property type="match status" value="1"/>
</dbReference>
<feature type="transmembrane region" description="Helical" evidence="11">
    <location>
        <begin position="180"/>
        <end position="198"/>
    </location>
</feature>
<protein>
    <recommendedName>
        <fullName evidence="11 12">ATP synthase subunit a</fullName>
    </recommendedName>
    <alternativeName>
        <fullName evidence="11">ATP synthase F0 sector subunit a</fullName>
    </alternativeName>
    <alternativeName>
        <fullName evidence="11">F-ATPase subunit 6</fullName>
    </alternativeName>
</protein>
<comment type="subcellular location">
    <subcellularLocation>
        <location evidence="11 12">Cell membrane</location>
        <topology evidence="11 12">Multi-pass membrane protein</topology>
    </subcellularLocation>
    <subcellularLocation>
        <location evidence="1">Membrane</location>
        <topology evidence="1">Multi-pass membrane protein</topology>
    </subcellularLocation>
</comment>
<dbReference type="PRINTS" id="PR00123">
    <property type="entry name" value="ATPASEA"/>
</dbReference>
<feature type="transmembrane region" description="Helical" evidence="11">
    <location>
        <begin position="241"/>
        <end position="262"/>
    </location>
</feature>
<dbReference type="Gene3D" id="1.20.120.220">
    <property type="entry name" value="ATP synthase, F0 complex, subunit A"/>
    <property type="match status" value="1"/>
</dbReference>
<evidence type="ECO:0000256" key="11">
    <source>
        <dbReference type="HAMAP-Rule" id="MF_01393"/>
    </source>
</evidence>
<evidence type="ECO:0000256" key="5">
    <source>
        <dbReference type="ARBA" id="ARBA00022692"/>
    </source>
</evidence>
<dbReference type="InterPro" id="IPR035908">
    <property type="entry name" value="F0_ATP_A_sf"/>
</dbReference>
<dbReference type="GO" id="GO:0005886">
    <property type="term" value="C:plasma membrane"/>
    <property type="evidence" value="ECO:0007669"/>
    <property type="project" value="UniProtKB-SubCell"/>
</dbReference>
<keyword evidence="11" id="KW-1003">Cell membrane</keyword>
<evidence type="ECO:0000256" key="3">
    <source>
        <dbReference type="ARBA" id="ARBA00022448"/>
    </source>
</evidence>
<dbReference type="GO" id="GO:0045259">
    <property type="term" value="C:proton-transporting ATP synthase complex"/>
    <property type="evidence" value="ECO:0007669"/>
    <property type="project" value="UniProtKB-KW"/>
</dbReference>
<feature type="transmembrane region" description="Helical" evidence="11">
    <location>
        <begin position="88"/>
        <end position="114"/>
    </location>
</feature>
<keyword evidence="7 11" id="KW-1133">Transmembrane helix</keyword>
<evidence type="ECO:0000256" key="8">
    <source>
        <dbReference type="ARBA" id="ARBA00023065"/>
    </source>
</evidence>
<dbReference type="HAMAP" id="MF_01393">
    <property type="entry name" value="ATP_synth_a_bact"/>
    <property type="match status" value="1"/>
</dbReference>
<evidence type="ECO:0000256" key="2">
    <source>
        <dbReference type="ARBA" id="ARBA00006810"/>
    </source>
</evidence>
<dbReference type="GO" id="GO:0046933">
    <property type="term" value="F:proton-transporting ATP synthase activity, rotational mechanism"/>
    <property type="evidence" value="ECO:0007669"/>
    <property type="project" value="UniProtKB-UniRule"/>
</dbReference>
<comment type="function">
    <text evidence="11 12">Key component of the proton channel; it plays a direct role in the translocation of protons across the membrane.</text>
</comment>
<evidence type="ECO:0000256" key="7">
    <source>
        <dbReference type="ARBA" id="ARBA00022989"/>
    </source>
</evidence>
<keyword evidence="4 11" id="KW-0138">CF(0)</keyword>
<dbReference type="GO" id="GO:0042777">
    <property type="term" value="P:proton motive force-driven plasma membrane ATP synthesis"/>
    <property type="evidence" value="ECO:0007669"/>
    <property type="project" value="TreeGrafter"/>
</dbReference>
<dbReference type="Proteomes" id="UP000034290">
    <property type="component" value="Unassembled WGS sequence"/>
</dbReference>
<dbReference type="CDD" id="cd00310">
    <property type="entry name" value="ATP-synt_Fo_a_6"/>
    <property type="match status" value="1"/>
</dbReference>
<evidence type="ECO:0000256" key="10">
    <source>
        <dbReference type="ARBA" id="ARBA00023310"/>
    </source>
</evidence>
<evidence type="ECO:0000256" key="4">
    <source>
        <dbReference type="ARBA" id="ARBA00022547"/>
    </source>
</evidence>
<gene>
    <name evidence="11" type="primary">atpB</name>
    <name evidence="13" type="ORF">UY81_C0057G0002</name>
</gene>
<feature type="transmembrane region" description="Helical" evidence="11">
    <location>
        <begin position="30"/>
        <end position="47"/>
    </location>
</feature>
<dbReference type="PATRIC" id="fig|1618650.3.peg.546"/>
<dbReference type="EMBL" id="LCRM01000057">
    <property type="protein sequence ID" value="KKW34961.1"/>
    <property type="molecule type" value="Genomic_DNA"/>
</dbReference>
<dbReference type="InterPro" id="IPR023011">
    <property type="entry name" value="ATP_synth_F0_asu_AS"/>
</dbReference>
<keyword evidence="3 11" id="KW-0813">Transport</keyword>
<keyword evidence="8 11" id="KW-0406">Ion transport</keyword>
<reference evidence="13 14" key="1">
    <citation type="journal article" date="2015" name="Nature">
        <title>rRNA introns, odd ribosomes, and small enigmatic genomes across a large radiation of phyla.</title>
        <authorList>
            <person name="Brown C.T."/>
            <person name="Hug L.A."/>
            <person name="Thomas B.C."/>
            <person name="Sharon I."/>
            <person name="Castelle C.J."/>
            <person name="Singh A."/>
            <person name="Wilkins M.J."/>
            <person name="Williams K.H."/>
            <person name="Banfield J.F."/>
        </authorList>
    </citation>
    <scope>NUCLEOTIDE SEQUENCE [LARGE SCALE GENOMIC DNA]</scope>
</reference>
<evidence type="ECO:0000313" key="13">
    <source>
        <dbReference type="EMBL" id="KKW34961.1"/>
    </source>
</evidence>
<accession>A0A0G1XVF3</accession>
<organism evidence="13 14">
    <name type="scientific">Candidatus Giovannonibacteria bacterium GW2011_GWA2_53_7</name>
    <dbReference type="NCBI Taxonomy" id="1618650"/>
    <lineage>
        <taxon>Bacteria</taxon>
        <taxon>Candidatus Giovannoniibacteriota</taxon>
    </lineage>
</organism>
<dbReference type="AlphaFoldDB" id="A0A0G1XVF3"/>
<evidence type="ECO:0000256" key="12">
    <source>
        <dbReference type="RuleBase" id="RU000483"/>
    </source>
</evidence>
<evidence type="ECO:0000256" key="6">
    <source>
        <dbReference type="ARBA" id="ARBA00022781"/>
    </source>
</evidence>
<dbReference type="PROSITE" id="PS00449">
    <property type="entry name" value="ATPASE_A"/>
    <property type="match status" value="1"/>
</dbReference>
<keyword evidence="9 11" id="KW-0472">Membrane</keyword>
<comment type="caution">
    <text evidence="13">The sequence shown here is derived from an EMBL/GenBank/DDBJ whole genome shotgun (WGS) entry which is preliminary data.</text>
</comment>
<evidence type="ECO:0000256" key="9">
    <source>
        <dbReference type="ARBA" id="ARBA00023136"/>
    </source>
</evidence>
<keyword evidence="10 11" id="KW-0066">ATP synthesis</keyword>
<dbReference type="InterPro" id="IPR000568">
    <property type="entry name" value="ATP_synth_F0_asu"/>
</dbReference>
<dbReference type="SUPFAM" id="SSF81336">
    <property type="entry name" value="F1F0 ATP synthase subunit A"/>
    <property type="match status" value="1"/>
</dbReference>
<dbReference type="NCBIfam" id="TIGR01131">
    <property type="entry name" value="ATP_synt_6_or_A"/>
    <property type="match status" value="1"/>
</dbReference>
<dbReference type="PANTHER" id="PTHR42823">
    <property type="entry name" value="ATP SYNTHASE SUBUNIT A, CHLOROPLASTIC"/>
    <property type="match status" value="1"/>
</dbReference>
<dbReference type="PANTHER" id="PTHR42823:SF3">
    <property type="entry name" value="ATP SYNTHASE SUBUNIT A, CHLOROPLASTIC"/>
    <property type="match status" value="1"/>
</dbReference>
<feature type="transmembrane region" description="Helical" evidence="11">
    <location>
        <begin position="134"/>
        <end position="159"/>
    </location>
</feature>
<evidence type="ECO:0000256" key="1">
    <source>
        <dbReference type="ARBA" id="ARBA00004141"/>
    </source>
</evidence>
<feature type="transmembrane region" description="Helical" evidence="11">
    <location>
        <begin position="210"/>
        <end position="234"/>
    </location>
</feature>
<keyword evidence="6 11" id="KW-0375">Hydrogen ion transport</keyword>
<keyword evidence="5 11" id="KW-0812">Transmembrane</keyword>
<evidence type="ECO:0000313" key="14">
    <source>
        <dbReference type="Proteomes" id="UP000034290"/>
    </source>
</evidence>
<name>A0A0G1XVF3_9BACT</name>